<dbReference type="CDD" id="cd07067">
    <property type="entry name" value="HP_PGM_like"/>
    <property type="match status" value="1"/>
</dbReference>
<evidence type="ECO:0000313" key="1">
    <source>
        <dbReference type="EMBL" id="QKD79606.1"/>
    </source>
</evidence>
<dbReference type="EMBL" id="CP053642">
    <property type="protein sequence ID" value="QKD79606.1"/>
    <property type="molecule type" value="Genomic_DNA"/>
</dbReference>
<evidence type="ECO:0000313" key="2">
    <source>
        <dbReference type="Proteomes" id="UP000504752"/>
    </source>
</evidence>
<dbReference type="Gene3D" id="3.40.50.1240">
    <property type="entry name" value="Phosphoglycerate mutase-like"/>
    <property type="match status" value="1"/>
</dbReference>
<dbReference type="SMART" id="SM00855">
    <property type="entry name" value="PGAM"/>
    <property type="match status" value="1"/>
</dbReference>
<reference evidence="1 2" key="1">
    <citation type="submission" date="2020-05" db="EMBL/GenBank/DDBJ databases">
        <title>Actinomyces sp. zg-325.</title>
        <authorList>
            <person name="Yang C."/>
        </authorList>
    </citation>
    <scope>NUCLEOTIDE SEQUENCE [LARGE SCALE GENOMIC DNA]</scope>
    <source>
        <strain evidence="2">zg-325</strain>
    </source>
</reference>
<accession>A0A6M8B685</accession>
<proteinExistence type="predicted"/>
<name>A0A6M8B685_9ACTO</name>
<gene>
    <name evidence="1" type="ORF">HPC72_04470</name>
</gene>
<sequence length="188" mass="18903">MTETAPGAAVGAAVGAAPGAADAAQARTLVLIRHARAAAAPTDIERPLSDAGAAQARALAAALATRVGSADLLIVSPARRARQTSQPIAERLSPGRTLVEEDVYFGGGRAVLELVRQAGPGARTVIVVGHEPTTSELAAYLDGGVSDLGRRVSYGMSTANAAVLRVGSPWAVLTGGSAEVIDLLTPAH</sequence>
<dbReference type="RefSeq" id="WP_159523524.1">
    <property type="nucleotide sequence ID" value="NZ_CP053642.1"/>
</dbReference>
<protein>
    <submittedName>
        <fullName evidence="1">Phosphohistidine phosphatase</fullName>
    </submittedName>
</protein>
<dbReference type="SUPFAM" id="SSF53254">
    <property type="entry name" value="Phosphoglycerate mutase-like"/>
    <property type="match status" value="1"/>
</dbReference>
<keyword evidence="2" id="KW-1185">Reference proteome</keyword>
<dbReference type="KEGG" id="amam:HPC72_04470"/>
<dbReference type="InterPro" id="IPR029033">
    <property type="entry name" value="His_PPase_superfam"/>
</dbReference>
<dbReference type="InterPro" id="IPR013078">
    <property type="entry name" value="His_Pase_superF_clade-1"/>
</dbReference>
<organism evidence="1 2">
    <name type="scientific">Actinomyces marmotae</name>
    <dbReference type="NCBI Taxonomy" id="2737173"/>
    <lineage>
        <taxon>Bacteria</taxon>
        <taxon>Bacillati</taxon>
        <taxon>Actinomycetota</taxon>
        <taxon>Actinomycetes</taxon>
        <taxon>Actinomycetales</taxon>
        <taxon>Actinomycetaceae</taxon>
        <taxon>Actinomyces</taxon>
    </lineage>
</organism>
<dbReference type="AlphaFoldDB" id="A0A6M8B685"/>
<dbReference type="Pfam" id="PF00300">
    <property type="entry name" value="His_Phos_1"/>
    <property type="match status" value="1"/>
</dbReference>
<dbReference type="Proteomes" id="UP000504752">
    <property type="component" value="Chromosome"/>
</dbReference>